<proteinExistence type="predicted"/>
<dbReference type="Pfam" id="PF12680">
    <property type="entry name" value="SnoaL_2"/>
    <property type="match status" value="1"/>
</dbReference>
<dbReference type="EMBL" id="AP022593">
    <property type="protein sequence ID" value="BBY50163.1"/>
    <property type="molecule type" value="Genomic_DNA"/>
</dbReference>
<dbReference type="Proteomes" id="UP000467428">
    <property type="component" value="Chromosome"/>
</dbReference>
<dbReference type="RefSeq" id="WP_163919680.1">
    <property type="nucleotide sequence ID" value="NZ_AP022593.1"/>
</dbReference>
<feature type="domain" description="SnoaL-like" evidence="1">
    <location>
        <begin position="9"/>
        <end position="107"/>
    </location>
</feature>
<geneLocation type="plasmid" evidence="3">
    <name>pjcm18538 dna</name>
</geneLocation>
<evidence type="ECO:0000313" key="2">
    <source>
        <dbReference type="EMBL" id="BBY50163.1"/>
    </source>
</evidence>
<gene>
    <name evidence="2" type="ORF">MARA_36310</name>
</gene>
<dbReference type="SUPFAM" id="SSF54427">
    <property type="entry name" value="NTF2-like"/>
    <property type="match status" value="1"/>
</dbReference>
<reference evidence="2 3" key="1">
    <citation type="journal article" date="2019" name="Emerg. Microbes Infect.">
        <title>Comprehensive subspecies identification of 175 nontuberculous mycobacteria species based on 7547 genomic profiles.</title>
        <authorList>
            <person name="Matsumoto Y."/>
            <person name="Kinjo T."/>
            <person name="Motooka D."/>
            <person name="Nabeya D."/>
            <person name="Jung N."/>
            <person name="Uechi K."/>
            <person name="Horii T."/>
            <person name="Iida T."/>
            <person name="Fujita J."/>
            <person name="Nakamura S."/>
        </authorList>
    </citation>
    <scope>NUCLEOTIDE SEQUENCE [LARGE SCALE GENOMIC DNA]</scope>
    <source>
        <strain evidence="2 3">JCM 18538</strain>
    </source>
</reference>
<evidence type="ECO:0000313" key="3">
    <source>
        <dbReference type="Proteomes" id="UP000467428"/>
    </source>
</evidence>
<sequence length="114" mass="12966">MTQSTDVFQRWIDEVWSAGRVADDLVADDFVGHWPDRDVRGRDELAAIVQTTREMFAELTFQIELGPLRDGDFVVGRWTGVGRLETGETRFTGNDILRLDGERIVEYWTGTSTA</sequence>
<protein>
    <recommendedName>
        <fullName evidence="1">SnoaL-like domain-containing protein</fullName>
    </recommendedName>
</protein>
<dbReference type="KEGG" id="marz:MARA_36310"/>
<evidence type="ECO:0000259" key="1">
    <source>
        <dbReference type="Pfam" id="PF12680"/>
    </source>
</evidence>
<name>A0A7I7S0D0_9MYCO</name>
<accession>A0A7I7S0D0</accession>
<dbReference type="InterPro" id="IPR037401">
    <property type="entry name" value="SnoaL-like"/>
</dbReference>
<organism evidence="2 3">
    <name type="scientific">Mycolicibacterium arabiense</name>
    <dbReference type="NCBI Taxonomy" id="1286181"/>
    <lineage>
        <taxon>Bacteria</taxon>
        <taxon>Bacillati</taxon>
        <taxon>Actinomycetota</taxon>
        <taxon>Actinomycetes</taxon>
        <taxon>Mycobacteriales</taxon>
        <taxon>Mycobacteriaceae</taxon>
        <taxon>Mycolicibacterium</taxon>
    </lineage>
</organism>
<dbReference type="Gene3D" id="3.10.450.50">
    <property type="match status" value="1"/>
</dbReference>
<keyword evidence="3" id="KW-1185">Reference proteome</keyword>
<dbReference type="InterPro" id="IPR032710">
    <property type="entry name" value="NTF2-like_dom_sf"/>
</dbReference>
<dbReference type="AlphaFoldDB" id="A0A7I7S0D0"/>